<organism evidence="1 2">
    <name type="scientific">Vibrio scophthalmi LMG 19158</name>
    <dbReference type="NCBI Taxonomy" id="870967"/>
    <lineage>
        <taxon>Bacteria</taxon>
        <taxon>Pseudomonadati</taxon>
        <taxon>Pseudomonadota</taxon>
        <taxon>Gammaproteobacteria</taxon>
        <taxon>Vibrionales</taxon>
        <taxon>Vibrionaceae</taxon>
        <taxon>Vibrio</taxon>
    </lineage>
</organism>
<dbReference type="Proteomes" id="UP000004349">
    <property type="component" value="Unassembled WGS sequence"/>
</dbReference>
<gene>
    <name evidence="1" type="ORF">VIS19158_20027</name>
</gene>
<evidence type="ECO:0000313" key="1">
    <source>
        <dbReference type="EMBL" id="EGU31554.1"/>
    </source>
</evidence>
<reference evidence="1 2" key="1">
    <citation type="journal article" date="2012" name="Int. J. Syst. Evol. Microbiol.">
        <title>Vibrio caribbeanicus sp. nov., isolated from the marine sponge Scleritoderma cyanea.</title>
        <authorList>
            <person name="Hoffmann M."/>
            <person name="Monday S.R."/>
            <person name="Allard M.W."/>
            <person name="Strain E.A."/>
            <person name="Whittaker P."/>
            <person name="Naum M."/>
            <person name="McCarthy P.J."/>
            <person name="Lopez J.V."/>
            <person name="Fischer M."/>
            <person name="Brown E.W."/>
        </authorList>
    </citation>
    <scope>NUCLEOTIDE SEQUENCE [LARGE SCALE GENOMIC DNA]</scope>
    <source>
        <strain evidence="1 2">LMG 19158</strain>
    </source>
</reference>
<proteinExistence type="predicted"/>
<evidence type="ECO:0000313" key="2">
    <source>
        <dbReference type="Proteomes" id="UP000004349"/>
    </source>
</evidence>
<name>F9RSY8_9VIBR</name>
<dbReference type="EMBL" id="AFWE01000198">
    <property type="protein sequence ID" value="EGU31554.1"/>
    <property type="molecule type" value="Genomic_DNA"/>
</dbReference>
<comment type="caution">
    <text evidence="1">The sequence shown here is derived from an EMBL/GenBank/DDBJ whole genome shotgun (WGS) entry which is preliminary data.</text>
</comment>
<feature type="non-terminal residue" evidence="1">
    <location>
        <position position="1"/>
    </location>
</feature>
<protein>
    <submittedName>
        <fullName evidence="1">Uncharacterized protein</fullName>
    </submittedName>
</protein>
<dbReference type="AlphaFoldDB" id="F9RSY8"/>
<sequence>PFLARNINEEDDKRKSEKVRQWVVKLPPETLSNLLTALSQKQYNTRFDGEGRPIRAATDNQNQAAAIVKIMQWLATDVSESDETNQRQWKEALIAMADLPKYSKDYSAEWDGYKKQWFELAEFIKATEDLEVIRRFNQYSNQLCANMVLTKQKLYTVTGIIGGVEQYEYSAYPTRCVPNASLGKGTLAIVSRKTDLPENHWRLEKTNEVIISWSLDEITF</sequence>
<accession>F9RSY8</accession>